<dbReference type="AlphaFoldDB" id="A0A0P9JB50"/>
<gene>
    <name evidence="2" type="ORF">ALO88_04236</name>
</gene>
<protein>
    <submittedName>
        <fullName evidence="2">Uncharacterized protein</fullName>
    </submittedName>
</protein>
<evidence type="ECO:0000313" key="2">
    <source>
        <dbReference type="EMBL" id="KPW45983.1"/>
    </source>
</evidence>
<reference evidence="2 3" key="1">
    <citation type="submission" date="2015-09" db="EMBL/GenBank/DDBJ databases">
        <title>Genome announcement of multiple Pseudomonas syringae strains.</title>
        <authorList>
            <person name="Thakur S."/>
            <person name="Wang P.W."/>
            <person name="Gong Y."/>
            <person name="Weir B.S."/>
            <person name="Guttman D.S."/>
        </authorList>
    </citation>
    <scope>NUCLEOTIDE SEQUENCE [LARGE SCALE GENOMIC DNA]</scope>
    <source>
        <strain evidence="2 3">ICMP4303</strain>
    </source>
</reference>
<dbReference type="EMBL" id="LJPT01000137">
    <property type="protein sequence ID" value="KPW45983.1"/>
    <property type="molecule type" value="Genomic_DNA"/>
</dbReference>
<organism evidence="2 3">
    <name type="scientific">Pseudomonas syringae pv. antirrhini</name>
    <dbReference type="NCBI Taxonomy" id="251702"/>
    <lineage>
        <taxon>Bacteria</taxon>
        <taxon>Pseudomonadati</taxon>
        <taxon>Pseudomonadota</taxon>
        <taxon>Gammaproteobacteria</taxon>
        <taxon>Pseudomonadales</taxon>
        <taxon>Pseudomonadaceae</taxon>
        <taxon>Pseudomonas</taxon>
    </lineage>
</organism>
<name>A0A0P9JB50_9PSED</name>
<dbReference type="PATRIC" id="fig|251702.3.peg.5621"/>
<dbReference type="Proteomes" id="UP000050425">
    <property type="component" value="Unassembled WGS sequence"/>
</dbReference>
<feature type="region of interest" description="Disordered" evidence="1">
    <location>
        <begin position="48"/>
        <end position="70"/>
    </location>
</feature>
<comment type="caution">
    <text evidence="2">The sequence shown here is derived from an EMBL/GenBank/DDBJ whole genome shotgun (WGS) entry which is preliminary data.</text>
</comment>
<accession>A0A0P9JB50</accession>
<evidence type="ECO:0000313" key="3">
    <source>
        <dbReference type="Proteomes" id="UP000050425"/>
    </source>
</evidence>
<proteinExistence type="predicted"/>
<sequence length="70" mass="7461">MDHSGRAQGLGFERMCDLLNVNPVHRHQAIDDGDTSLQGIAYLSQLEDSSSGYGDDWGAGGQITAPATQQ</sequence>
<evidence type="ECO:0000256" key="1">
    <source>
        <dbReference type="SAM" id="MobiDB-lite"/>
    </source>
</evidence>